<dbReference type="PANTHER" id="PTHR11909">
    <property type="entry name" value="CASEIN KINASE-RELATED"/>
    <property type="match status" value="1"/>
</dbReference>
<name>A0A6C0F739_9ZZZZ</name>
<proteinExistence type="predicted"/>
<dbReference type="Gene3D" id="1.10.510.10">
    <property type="entry name" value="Transferase(Phosphotransferase) domain 1"/>
    <property type="match status" value="1"/>
</dbReference>
<dbReference type="PROSITE" id="PS00108">
    <property type="entry name" value="PROTEIN_KINASE_ST"/>
    <property type="match status" value="1"/>
</dbReference>
<reference evidence="5" key="1">
    <citation type="journal article" date="2020" name="Nature">
        <title>Giant virus diversity and host interactions through global metagenomics.</title>
        <authorList>
            <person name="Schulz F."/>
            <person name="Roux S."/>
            <person name="Paez-Espino D."/>
            <person name="Jungbluth S."/>
            <person name="Walsh D.A."/>
            <person name="Denef V.J."/>
            <person name="McMahon K.D."/>
            <person name="Konstantinidis K.T."/>
            <person name="Eloe-Fadrosh E.A."/>
            <person name="Kyrpides N.C."/>
            <person name="Woyke T."/>
        </authorList>
    </citation>
    <scope>NUCLEOTIDE SEQUENCE</scope>
    <source>
        <strain evidence="5">GVMAG-M-3300009180-1</strain>
    </source>
</reference>
<dbReference type="InterPro" id="IPR017441">
    <property type="entry name" value="Protein_kinase_ATP_BS"/>
</dbReference>
<organism evidence="5">
    <name type="scientific">viral metagenome</name>
    <dbReference type="NCBI Taxonomy" id="1070528"/>
    <lineage>
        <taxon>unclassified sequences</taxon>
        <taxon>metagenomes</taxon>
        <taxon>organismal metagenomes</taxon>
    </lineage>
</organism>
<evidence type="ECO:0000256" key="2">
    <source>
        <dbReference type="ARBA" id="ARBA00022741"/>
    </source>
</evidence>
<dbReference type="InterPro" id="IPR000719">
    <property type="entry name" value="Prot_kinase_dom"/>
</dbReference>
<dbReference type="Pfam" id="PF00069">
    <property type="entry name" value="Pkinase"/>
    <property type="match status" value="1"/>
</dbReference>
<feature type="domain" description="Protein kinase" evidence="4">
    <location>
        <begin position="10"/>
        <end position="274"/>
    </location>
</feature>
<dbReference type="EMBL" id="MN739011">
    <property type="protein sequence ID" value="QHT34975.1"/>
    <property type="molecule type" value="Genomic_DNA"/>
</dbReference>
<keyword evidence="3" id="KW-0067">ATP-binding</keyword>
<evidence type="ECO:0000313" key="5">
    <source>
        <dbReference type="EMBL" id="QHT34975.1"/>
    </source>
</evidence>
<dbReference type="SUPFAM" id="SSF56112">
    <property type="entry name" value="Protein kinase-like (PK-like)"/>
    <property type="match status" value="1"/>
</dbReference>
<keyword evidence="2" id="KW-0547">Nucleotide-binding</keyword>
<protein>
    <recommendedName>
        <fullName evidence="1">non-specific serine/threonine protein kinase</fullName>
        <ecNumber evidence="1">2.7.11.1</ecNumber>
    </recommendedName>
</protein>
<dbReference type="InterPro" id="IPR050235">
    <property type="entry name" value="CK1_Ser-Thr_kinase"/>
</dbReference>
<dbReference type="GO" id="GO:0004674">
    <property type="term" value="F:protein serine/threonine kinase activity"/>
    <property type="evidence" value="ECO:0007669"/>
    <property type="project" value="UniProtKB-EC"/>
</dbReference>
<dbReference type="InterPro" id="IPR008271">
    <property type="entry name" value="Ser/Thr_kinase_AS"/>
</dbReference>
<accession>A0A6C0F739</accession>
<dbReference type="EC" id="2.7.11.1" evidence="1"/>
<dbReference type="InterPro" id="IPR011009">
    <property type="entry name" value="Kinase-like_dom_sf"/>
</dbReference>
<dbReference type="GO" id="GO:0005524">
    <property type="term" value="F:ATP binding"/>
    <property type="evidence" value="ECO:0007669"/>
    <property type="project" value="UniProtKB-KW"/>
</dbReference>
<dbReference type="PROSITE" id="PS50011">
    <property type="entry name" value="PROTEIN_KINASE_DOM"/>
    <property type="match status" value="1"/>
</dbReference>
<sequence length="274" mass="32147">MISSVISNKYIVDSILGHGKFGIVYDGRKVSAPDEHVAIKVEPSDNKFKVLRHEVTVLNYLYYNDVKYIPRIYWFGQHMNRTCLVMTHFSCSLQDYILRKGTLDHRKLSSMIIKCIDILESIHKCHILHRDVKPHNFMIKGGDLYMIDFGLANVFVDDNGEYIEKCDFVGSPKYISYYTHCLEPMSRRDDLLSLGYMYMFMQTGKLPWENTNIESSHADTSVLNPNNILRMNEKSWEKLNAILDGAIKMYMKYCYELKYNDEPNYHILMELFVE</sequence>
<evidence type="ECO:0000256" key="1">
    <source>
        <dbReference type="ARBA" id="ARBA00012513"/>
    </source>
</evidence>
<dbReference type="AlphaFoldDB" id="A0A6C0F739"/>
<evidence type="ECO:0000259" key="4">
    <source>
        <dbReference type="PROSITE" id="PS50011"/>
    </source>
</evidence>
<evidence type="ECO:0000256" key="3">
    <source>
        <dbReference type="ARBA" id="ARBA00022840"/>
    </source>
</evidence>
<dbReference type="PROSITE" id="PS00107">
    <property type="entry name" value="PROTEIN_KINASE_ATP"/>
    <property type="match status" value="1"/>
</dbReference>
<dbReference type="SMART" id="SM00220">
    <property type="entry name" value="S_TKc"/>
    <property type="match status" value="1"/>
</dbReference>